<dbReference type="Proteomes" id="UP000054279">
    <property type="component" value="Unassembled WGS sequence"/>
</dbReference>
<dbReference type="HOGENOM" id="CLU_1230588_0_0_1"/>
<keyword evidence="2" id="KW-1185">Reference proteome</keyword>
<evidence type="ECO:0000313" key="1">
    <source>
        <dbReference type="EMBL" id="KIJ43311.1"/>
    </source>
</evidence>
<protein>
    <submittedName>
        <fullName evidence="1">Uncharacterized protein</fullName>
    </submittedName>
</protein>
<evidence type="ECO:0000313" key="2">
    <source>
        <dbReference type="Proteomes" id="UP000054279"/>
    </source>
</evidence>
<gene>
    <name evidence="1" type="ORF">M422DRAFT_47943</name>
</gene>
<dbReference type="EMBL" id="KN837124">
    <property type="protein sequence ID" value="KIJ43311.1"/>
    <property type="molecule type" value="Genomic_DNA"/>
</dbReference>
<accession>A0A0C9VXX7</accession>
<sequence length="225" mass="26323">MLQLESLRDRHGVPCPEFPVQTTYDTFRNQVTDSAVHPQKAWYSQLELERLGDRRGLPSSDSRFRCLMIPSDIRCHPYSAITFRRQVQYSCSTAAKHSRSHVSERPQKNNDRLPIPLTIERPKQTDIPSEGLVRHHERDITNGCHKHTCFFPNSLSATGQMSHETRVSTPTKYPKNGWCRRTQTDSRTINVNYDIDVRNVKDDNQSTFRYIDVDKEMELRYTYVH</sequence>
<dbReference type="AlphaFoldDB" id="A0A0C9VXX7"/>
<organism evidence="1 2">
    <name type="scientific">Sphaerobolus stellatus (strain SS14)</name>
    <dbReference type="NCBI Taxonomy" id="990650"/>
    <lineage>
        <taxon>Eukaryota</taxon>
        <taxon>Fungi</taxon>
        <taxon>Dikarya</taxon>
        <taxon>Basidiomycota</taxon>
        <taxon>Agaricomycotina</taxon>
        <taxon>Agaricomycetes</taxon>
        <taxon>Phallomycetidae</taxon>
        <taxon>Geastrales</taxon>
        <taxon>Sphaerobolaceae</taxon>
        <taxon>Sphaerobolus</taxon>
    </lineage>
</organism>
<name>A0A0C9VXX7_SPHS4</name>
<proteinExistence type="predicted"/>
<reference evidence="1 2" key="1">
    <citation type="submission" date="2014-06" db="EMBL/GenBank/DDBJ databases">
        <title>Evolutionary Origins and Diversification of the Mycorrhizal Mutualists.</title>
        <authorList>
            <consortium name="DOE Joint Genome Institute"/>
            <consortium name="Mycorrhizal Genomics Consortium"/>
            <person name="Kohler A."/>
            <person name="Kuo A."/>
            <person name="Nagy L.G."/>
            <person name="Floudas D."/>
            <person name="Copeland A."/>
            <person name="Barry K.W."/>
            <person name="Cichocki N."/>
            <person name="Veneault-Fourrey C."/>
            <person name="LaButti K."/>
            <person name="Lindquist E.A."/>
            <person name="Lipzen A."/>
            <person name="Lundell T."/>
            <person name="Morin E."/>
            <person name="Murat C."/>
            <person name="Riley R."/>
            <person name="Ohm R."/>
            <person name="Sun H."/>
            <person name="Tunlid A."/>
            <person name="Henrissat B."/>
            <person name="Grigoriev I.V."/>
            <person name="Hibbett D.S."/>
            <person name="Martin F."/>
        </authorList>
    </citation>
    <scope>NUCLEOTIDE SEQUENCE [LARGE SCALE GENOMIC DNA]</scope>
    <source>
        <strain evidence="1 2">SS14</strain>
    </source>
</reference>